<protein>
    <recommendedName>
        <fullName evidence="4">Small multi-drug export protein</fullName>
    </recommendedName>
</protein>
<evidence type="ECO:0000256" key="1">
    <source>
        <dbReference type="SAM" id="Phobius"/>
    </source>
</evidence>
<dbReference type="HOGENOM" id="CLU_127575_0_0_10"/>
<keyword evidence="1" id="KW-0472">Membrane</keyword>
<feature type="transmembrane region" description="Helical" evidence="1">
    <location>
        <begin position="12"/>
        <end position="31"/>
    </location>
</feature>
<dbReference type="KEGG" id="pko:PKOR_04110"/>
<sequence>MSVEVLKYLTVYLVSMVKFIGGPLAGVAAGLSYMESVLLTAAGMMTTVVIFSVVGQAFSKWWSARQRAQRKPVFSKRSRRIVKVWRSYGVIGVAFLTPVIFSPILGTVVVAVFGASRKQIFIHMLWSAIVWSAILNLMVFEFGDLAGQWF</sequence>
<dbReference type="RefSeq" id="WP_235337234.1">
    <property type="nucleotide sequence ID" value="NZ_CBCSCY010000030.1"/>
</dbReference>
<accession>A0A0E3UZP4</accession>
<gene>
    <name evidence="2" type="ORF">PKOR_04110</name>
</gene>
<dbReference type="PATRIC" id="fig|400092.3.peg.915"/>
<dbReference type="STRING" id="400092.PKOR_04110"/>
<dbReference type="AlphaFoldDB" id="A0A0E3UZP4"/>
<organism evidence="2 3">
    <name type="scientific">Pontibacter korlensis</name>
    <dbReference type="NCBI Taxonomy" id="400092"/>
    <lineage>
        <taxon>Bacteria</taxon>
        <taxon>Pseudomonadati</taxon>
        <taxon>Bacteroidota</taxon>
        <taxon>Cytophagia</taxon>
        <taxon>Cytophagales</taxon>
        <taxon>Hymenobacteraceae</taxon>
        <taxon>Pontibacter</taxon>
    </lineage>
</organism>
<keyword evidence="3" id="KW-1185">Reference proteome</keyword>
<proteinExistence type="predicted"/>
<evidence type="ECO:0008006" key="4">
    <source>
        <dbReference type="Google" id="ProtNLM"/>
    </source>
</evidence>
<feature type="transmembrane region" description="Helical" evidence="1">
    <location>
        <begin position="37"/>
        <end position="63"/>
    </location>
</feature>
<name>A0A0E3UZP4_9BACT</name>
<keyword evidence="1" id="KW-1133">Transmembrane helix</keyword>
<evidence type="ECO:0000313" key="2">
    <source>
        <dbReference type="EMBL" id="AKD05506.1"/>
    </source>
</evidence>
<reference evidence="2 3" key="1">
    <citation type="journal article" date="2015" name="Sci. Rep.">
        <title>Unraveling adaptation of Pontibacter korlensis to radiation and infertility in desert through complete genome and comparative transcriptomic analysis.</title>
        <authorList>
            <person name="Dai J."/>
            <person name="Dai W."/>
            <person name="Qiu C."/>
            <person name="Yang Z."/>
            <person name="Zhang Y."/>
            <person name="Zhou M."/>
            <person name="Zhang L."/>
            <person name="Fang C."/>
            <person name="Gao Q."/>
            <person name="Yang Q."/>
            <person name="Li X."/>
            <person name="Wang Z."/>
            <person name="Wang Z."/>
            <person name="Jia Z."/>
            <person name="Chen X."/>
        </authorList>
    </citation>
    <scope>NUCLEOTIDE SEQUENCE [LARGE SCALE GENOMIC DNA]</scope>
    <source>
        <strain evidence="2 3">X14-1T</strain>
    </source>
</reference>
<dbReference type="EMBL" id="CP009621">
    <property type="protein sequence ID" value="AKD05506.1"/>
    <property type="molecule type" value="Genomic_DNA"/>
</dbReference>
<feature type="transmembrane region" description="Helical" evidence="1">
    <location>
        <begin position="120"/>
        <end position="140"/>
    </location>
</feature>
<keyword evidence="1" id="KW-0812">Transmembrane</keyword>
<evidence type="ECO:0000313" key="3">
    <source>
        <dbReference type="Proteomes" id="UP000033109"/>
    </source>
</evidence>
<dbReference type="Proteomes" id="UP000033109">
    <property type="component" value="Chromosome"/>
</dbReference>
<feature type="transmembrane region" description="Helical" evidence="1">
    <location>
        <begin position="84"/>
        <end position="114"/>
    </location>
</feature>